<sequence length="178" mass="19936">MLLIQLTGLSGAGKTSIAFRVQQMLLQREIAAEIIDGDMYRKSICKDLGFSPADRRENIRRLGAIAQALVLKNTIAIIAAINPFDDVRKELKEKYDARTVWIHCALDILVERDTKGLYRKALLPGDHPDKIRNLTGLNDIYEIPIGADLVIYTHTEDLETSAVRLFSFILDNILEAGS</sequence>
<keyword evidence="3 6" id="KW-0808">Transferase</keyword>
<keyword evidence="4 6" id="KW-0547">Nucleotide-binding</keyword>
<dbReference type="GO" id="GO:0005737">
    <property type="term" value="C:cytoplasm"/>
    <property type="evidence" value="ECO:0007669"/>
    <property type="project" value="TreeGrafter"/>
</dbReference>
<comment type="similarity">
    <text evidence="6">Belongs to the APS kinase family.</text>
</comment>
<evidence type="ECO:0000256" key="6">
    <source>
        <dbReference type="RuleBase" id="RU004347"/>
    </source>
</evidence>
<reference evidence="8 9" key="1">
    <citation type="submission" date="2018-09" db="EMBL/GenBank/DDBJ databases">
        <title>Genome sequencing of strain 6GH32-13.</title>
        <authorList>
            <person name="Weon H.-Y."/>
            <person name="Heo J."/>
            <person name="Kwon S.-W."/>
        </authorList>
    </citation>
    <scope>NUCLEOTIDE SEQUENCE [LARGE SCALE GENOMIC DNA]</scope>
    <source>
        <strain evidence="8 9">5GH32-13</strain>
    </source>
</reference>
<evidence type="ECO:0000259" key="7">
    <source>
        <dbReference type="Pfam" id="PF01583"/>
    </source>
</evidence>
<dbReference type="EMBL" id="CP032157">
    <property type="protein sequence ID" value="AXY76996.1"/>
    <property type="molecule type" value="Genomic_DNA"/>
</dbReference>
<comment type="pathway">
    <text evidence="6">Sulfur metabolism; hydrogen sulfide biosynthesis; sulfite from sulfate: step 2/3.</text>
</comment>
<dbReference type="OrthoDB" id="9804504at2"/>
<comment type="catalytic activity">
    <reaction evidence="1 6">
        <text>adenosine 5'-phosphosulfate + ATP = 3'-phosphoadenylyl sulfate + ADP + H(+)</text>
        <dbReference type="Rhea" id="RHEA:24152"/>
        <dbReference type="ChEBI" id="CHEBI:15378"/>
        <dbReference type="ChEBI" id="CHEBI:30616"/>
        <dbReference type="ChEBI" id="CHEBI:58243"/>
        <dbReference type="ChEBI" id="CHEBI:58339"/>
        <dbReference type="ChEBI" id="CHEBI:456216"/>
        <dbReference type="EC" id="2.7.1.25"/>
    </reaction>
</comment>
<dbReference type="CDD" id="cd02027">
    <property type="entry name" value="APSK"/>
    <property type="match status" value="1"/>
</dbReference>
<evidence type="ECO:0000256" key="4">
    <source>
        <dbReference type="ARBA" id="ARBA00022741"/>
    </source>
</evidence>
<dbReference type="GO" id="GO:0019379">
    <property type="term" value="P:sulfate assimilation, phosphoadenylyl sulfate reduction by phosphoadenylyl-sulfate reductase (thioredoxin)"/>
    <property type="evidence" value="ECO:0007669"/>
    <property type="project" value="TreeGrafter"/>
</dbReference>
<dbReference type="InterPro" id="IPR002891">
    <property type="entry name" value="APS"/>
</dbReference>
<proteinExistence type="inferred from homology"/>
<keyword evidence="6 8" id="KW-0418">Kinase</keyword>
<dbReference type="GO" id="GO:0004020">
    <property type="term" value="F:adenylylsulfate kinase activity"/>
    <property type="evidence" value="ECO:0007669"/>
    <property type="project" value="UniProtKB-EC"/>
</dbReference>
<dbReference type="InterPro" id="IPR059117">
    <property type="entry name" value="APS_kinase_dom"/>
</dbReference>
<evidence type="ECO:0000256" key="2">
    <source>
        <dbReference type="ARBA" id="ARBA00012121"/>
    </source>
</evidence>
<dbReference type="NCBIfam" id="TIGR00455">
    <property type="entry name" value="apsK"/>
    <property type="match status" value="1"/>
</dbReference>
<dbReference type="GO" id="GO:0010134">
    <property type="term" value="P:sulfate assimilation via adenylyl sulfate reduction"/>
    <property type="evidence" value="ECO:0007669"/>
    <property type="project" value="TreeGrafter"/>
</dbReference>
<dbReference type="AlphaFoldDB" id="A0A3B7MVF0"/>
<dbReference type="KEGG" id="pseg:D3H65_24745"/>
<dbReference type="GO" id="GO:0004781">
    <property type="term" value="F:sulfate adenylyltransferase (ATP) activity"/>
    <property type="evidence" value="ECO:0007669"/>
    <property type="project" value="TreeGrafter"/>
</dbReference>
<gene>
    <name evidence="8" type="primary">cysC</name>
    <name evidence="8" type="ORF">D3H65_24745</name>
</gene>
<dbReference type="RefSeq" id="WP_119052872.1">
    <property type="nucleotide sequence ID" value="NZ_CP032157.1"/>
</dbReference>
<dbReference type="EC" id="2.7.1.25" evidence="2 6"/>
<dbReference type="GO" id="GO:0070814">
    <property type="term" value="P:hydrogen sulfide biosynthetic process"/>
    <property type="evidence" value="ECO:0007669"/>
    <property type="project" value="UniProtKB-UniPathway"/>
</dbReference>
<dbReference type="Pfam" id="PF01583">
    <property type="entry name" value="APS_kinase"/>
    <property type="match status" value="1"/>
</dbReference>
<evidence type="ECO:0000313" key="9">
    <source>
        <dbReference type="Proteomes" id="UP000263900"/>
    </source>
</evidence>
<dbReference type="UniPathway" id="UPA00140">
    <property type="reaction ID" value="UER00205"/>
</dbReference>
<accession>A0A3B7MVF0</accession>
<dbReference type="InterPro" id="IPR050512">
    <property type="entry name" value="Sulf_AdTrans/APS_kinase"/>
</dbReference>
<evidence type="ECO:0000256" key="1">
    <source>
        <dbReference type="ARBA" id="ARBA00001823"/>
    </source>
</evidence>
<dbReference type="PANTHER" id="PTHR42700">
    <property type="entry name" value="SULFATE ADENYLYLTRANSFERASE"/>
    <property type="match status" value="1"/>
</dbReference>
<organism evidence="8 9">
    <name type="scientific">Paraflavitalea soli</name>
    <dbReference type="NCBI Taxonomy" id="2315862"/>
    <lineage>
        <taxon>Bacteria</taxon>
        <taxon>Pseudomonadati</taxon>
        <taxon>Bacteroidota</taxon>
        <taxon>Chitinophagia</taxon>
        <taxon>Chitinophagales</taxon>
        <taxon>Chitinophagaceae</taxon>
        <taxon>Paraflavitalea</taxon>
    </lineage>
</organism>
<keyword evidence="5 6" id="KW-0067">ATP-binding</keyword>
<dbReference type="GO" id="GO:0005524">
    <property type="term" value="F:ATP binding"/>
    <property type="evidence" value="ECO:0007669"/>
    <property type="project" value="UniProtKB-KW"/>
</dbReference>
<name>A0A3B7MVF0_9BACT</name>
<dbReference type="InterPro" id="IPR027417">
    <property type="entry name" value="P-loop_NTPase"/>
</dbReference>
<protein>
    <recommendedName>
        <fullName evidence="2 6">Adenylyl-sulfate kinase</fullName>
        <ecNumber evidence="2 6">2.7.1.25</ecNumber>
    </recommendedName>
</protein>
<feature type="domain" description="APS kinase" evidence="7">
    <location>
        <begin position="3"/>
        <end position="151"/>
    </location>
</feature>
<comment type="function">
    <text evidence="6">Catalyzes the synthesis of activated sulfate.</text>
</comment>
<keyword evidence="9" id="KW-1185">Reference proteome</keyword>
<dbReference type="PANTHER" id="PTHR42700:SF1">
    <property type="entry name" value="SULFATE ADENYLYLTRANSFERASE"/>
    <property type="match status" value="1"/>
</dbReference>
<evidence type="ECO:0000313" key="8">
    <source>
        <dbReference type="EMBL" id="AXY76996.1"/>
    </source>
</evidence>
<evidence type="ECO:0000256" key="3">
    <source>
        <dbReference type="ARBA" id="ARBA00022679"/>
    </source>
</evidence>
<dbReference type="Proteomes" id="UP000263900">
    <property type="component" value="Chromosome"/>
</dbReference>
<dbReference type="Gene3D" id="3.40.50.300">
    <property type="entry name" value="P-loop containing nucleotide triphosphate hydrolases"/>
    <property type="match status" value="1"/>
</dbReference>
<evidence type="ECO:0000256" key="5">
    <source>
        <dbReference type="ARBA" id="ARBA00022840"/>
    </source>
</evidence>
<dbReference type="SUPFAM" id="SSF52540">
    <property type="entry name" value="P-loop containing nucleoside triphosphate hydrolases"/>
    <property type="match status" value="1"/>
</dbReference>